<gene>
    <name evidence="1" type="ORF">EHO60_09980</name>
</gene>
<proteinExistence type="predicted"/>
<organism evidence="1 2">
    <name type="scientific">Leptospira fletcheri</name>
    <dbReference type="NCBI Taxonomy" id="2484981"/>
    <lineage>
        <taxon>Bacteria</taxon>
        <taxon>Pseudomonadati</taxon>
        <taxon>Spirochaetota</taxon>
        <taxon>Spirochaetia</taxon>
        <taxon>Leptospirales</taxon>
        <taxon>Leptospiraceae</taxon>
        <taxon>Leptospira</taxon>
    </lineage>
</organism>
<protein>
    <submittedName>
        <fullName evidence="1">Uncharacterized protein</fullName>
    </submittedName>
</protein>
<comment type="caution">
    <text evidence="1">The sequence shown here is derived from an EMBL/GenBank/DDBJ whole genome shotgun (WGS) entry which is preliminary data.</text>
</comment>
<reference evidence="1" key="1">
    <citation type="journal article" date="2019" name="PLoS Negl. Trop. Dis.">
        <title>Revisiting the worldwide diversity of Leptospira species in the environment.</title>
        <authorList>
            <person name="Vincent A.T."/>
            <person name="Schiettekatte O."/>
            <person name="Bourhy P."/>
            <person name="Veyrier F.J."/>
            <person name="Picardeau M."/>
        </authorList>
    </citation>
    <scope>NUCLEOTIDE SEQUENCE [LARGE SCALE GENOMIC DNA]</scope>
    <source>
        <strain evidence="1">SSW15</strain>
    </source>
</reference>
<dbReference type="Proteomes" id="UP000298458">
    <property type="component" value="Unassembled WGS sequence"/>
</dbReference>
<dbReference type="OrthoDB" id="343624at2"/>
<accession>A0A4R9GE62</accession>
<evidence type="ECO:0000313" key="2">
    <source>
        <dbReference type="Proteomes" id="UP000298458"/>
    </source>
</evidence>
<keyword evidence="2" id="KW-1185">Reference proteome</keyword>
<dbReference type="AlphaFoldDB" id="A0A4R9GE62"/>
<name>A0A4R9GE62_9LEPT</name>
<dbReference type="RefSeq" id="WP_135768058.1">
    <property type="nucleotide sequence ID" value="NZ_RQET01000007.1"/>
</dbReference>
<dbReference type="EMBL" id="RQET01000007">
    <property type="protein sequence ID" value="TGK10172.1"/>
    <property type="molecule type" value="Genomic_DNA"/>
</dbReference>
<evidence type="ECO:0000313" key="1">
    <source>
        <dbReference type="EMBL" id="TGK10172.1"/>
    </source>
</evidence>
<sequence length="261" mass="29755">MKSLLDEQEFPTLIRAYRSALRRRYSTENLNRYPRFSGIPRDRVDLLVRYFLELLYPELEGRRRLDGAFSSLAGFVHSPSKVFGLLGSLSGAVFKLGRHLRSAFQAGFAALHSYVTAHKFEELMFARAKSLLSEGLDLERPEIFDIVLTSVSVKEADDFRRDIVLLFRTLSDPELLPRIRNLMDAVVNTMKSKPKIYSEKEIEGILLGANILSSGEHIFQGMSRSEMDLILDAIETVEKDSFYDALERVQKTKNGVDLSEK</sequence>